<dbReference type="EMBL" id="CAJPDR010000106">
    <property type="protein sequence ID" value="CAF9918043.1"/>
    <property type="molecule type" value="Genomic_DNA"/>
</dbReference>
<evidence type="ECO:0000256" key="2">
    <source>
        <dbReference type="ARBA" id="ARBA00005830"/>
    </source>
</evidence>
<dbReference type="PANTHER" id="PTHR20883">
    <property type="entry name" value="PHYTANOYL-COA DIOXYGENASE DOMAIN CONTAINING 1"/>
    <property type="match status" value="1"/>
</dbReference>
<name>A0A8H3F9N4_9LECA</name>
<dbReference type="OrthoDB" id="445007at2759"/>
<protein>
    <recommendedName>
        <fullName evidence="5">Phytanoyl-CoA dioxygenase</fullName>
    </recommendedName>
</protein>
<dbReference type="SUPFAM" id="SSF51197">
    <property type="entry name" value="Clavaminate synthase-like"/>
    <property type="match status" value="1"/>
</dbReference>
<evidence type="ECO:0008006" key="5">
    <source>
        <dbReference type="Google" id="ProtNLM"/>
    </source>
</evidence>
<reference evidence="3" key="1">
    <citation type="submission" date="2021-03" db="EMBL/GenBank/DDBJ databases">
        <authorList>
            <person name="Tagirdzhanova G."/>
        </authorList>
    </citation>
    <scope>NUCLEOTIDE SEQUENCE</scope>
</reference>
<comment type="caution">
    <text evidence="3">The sequence shown here is derived from an EMBL/GenBank/DDBJ whole genome shotgun (WGS) entry which is preliminary data.</text>
</comment>
<keyword evidence="4" id="KW-1185">Reference proteome</keyword>
<organism evidence="3 4">
    <name type="scientific">Alectoria fallacina</name>
    <dbReference type="NCBI Taxonomy" id="1903189"/>
    <lineage>
        <taxon>Eukaryota</taxon>
        <taxon>Fungi</taxon>
        <taxon>Dikarya</taxon>
        <taxon>Ascomycota</taxon>
        <taxon>Pezizomycotina</taxon>
        <taxon>Lecanoromycetes</taxon>
        <taxon>OSLEUM clade</taxon>
        <taxon>Lecanoromycetidae</taxon>
        <taxon>Lecanorales</taxon>
        <taxon>Lecanorineae</taxon>
        <taxon>Parmeliaceae</taxon>
        <taxon>Alectoria</taxon>
    </lineage>
</organism>
<dbReference type="AlphaFoldDB" id="A0A8H3F9N4"/>
<proteinExistence type="inferred from homology"/>
<dbReference type="Gene3D" id="2.60.120.620">
    <property type="entry name" value="q2cbj1_9rhob like domain"/>
    <property type="match status" value="1"/>
</dbReference>
<dbReference type="Proteomes" id="UP000664203">
    <property type="component" value="Unassembled WGS sequence"/>
</dbReference>
<sequence length="275" mass="30739">MSASIDLSQDEINSFNDNGYLMFRNFLTPSETKTLQQWAQEVHELPRNPEVPWMPYEEVNSAGARVLCRTENFASHHTGFNALLRGPSILGILNRLAGEPMLLFKEKINYKFSGSGGFAPHIDSTAYTHIRKIKHLTILLAVDAATMQNGGLEVVSGSHKMDVPISRKDNCIKSEWVKAATWTPCELQAGELLAFDSHLAHRSGANKSSQDRRAVYATYNCKAEGDLREEYYRHRAKEWPATHMRKDGEAYATGALRYGFGSPMLSVASGMQLEV</sequence>
<comment type="cofactor">
    <cofactor evidence="1">
        <name>Fe cation</name>
        <dbReference type="ChEBI" id="CHEBI:24875"/>
    </cofactor>
</comment>
<dbReference type="PANTHER" id="PTHR20883:SF46">
    <property type="entry name" value="PHYTANOYL-COA HYDROXYLASE"/>
    <property type="match status" value="1"/>
</dbReference>
<comment type="similarity">
    <text evidence="2">Belongs to the PhyH family.</text>
</comment>
<evidence type="ECO:0000313" key="4">
    <source>
        <dbReference type="Proteomes" id="UP000664203"/>
    </source>
</evidence>
<evidence type="ECO:0000256" key="1">
    <source>
        <dbReference type="ARBA" id="ARBA00001962"/>
    </source>
</evidence>
<accession>A0A8H3F9N4</accession>
<evidence type="ECO:0000313" key="3">
    <source>
        <dbReference type="EMBL" id="CAF9918043.1"/>
    </source>
</evidence>
<gene>
    <name evidence="3" type="ORF">ALECFALPRED_000482</name>
</gene>
<dbReference type="InterPro" id="IPR008775">
    <property type="entry name" value="Phytyl_CoA_dOase-like"/>
</dbReference>
<dbReference type="Pfam" id="PF05721">
    <property type="entry name" value="PhyH"/>
    <property type="match status" value="1"/>
</dbReference>